<evidence type="ECO:0000256" key="1">
    <source>
        <dbReference type="ARBA" id="ARBA00005179"/>
    </source>
</evidence>
<evidence type="ECO:0000259" key="5">
    <source>
        <dbReference type="Pfam" id="PF13649"/>
    </source>
</evidence>
<proteinExistence type="inferred from homology"/>
<keyword evidence="7" id="KW-1185">Reference proteome</keyword>
<reference evidence="6" key="1">
    <citation type="journal article" date="2020" name="Stud. Mycol.">
        <title>101 Dothideomycetes genomes: a test case for predicting lifestyles and emergence of pathogens.</title>
        <authorList>
            <person name="Haridas S."/>
            <person name="Albert R."/>
            <person name="Binder M."/>
            <person name="Bloem J."/>
            <person name="Labutti K."/>
            <person name="Salamov A."/>
            <person name="Andreopoulos B."/>
            <person name="Baker S."/>
            <person name="Barry K."/>
            <person name="Bills G."/>
            <person name="Bluhm B."/>
            <person name="Cannon C."/>
            <person name="Castanera R."/>
            <person name="Culley D."/>
            <person name="Daum C."/>
            <person name="Ezra D."/>
            <person name="Gonzalez J."/>
            <person name="Henrissat B."/>
            <person name="Kuo A."/>
            <person name="Liang C."/>
            <person name="Lipzen A."/>
            <person name="Lutzoni F."/>
            <person name="Magnuson J."/>
            <person name="Mondo S."/>
            <person name="Nolan M."/>
            <person name="Ohm R."/>
            <person name="Pangilinan J."/>
            <person name="Park H.-J."/>
            <person name="Ramirez L."/>
            <person name="Alfaro M."/>
            <person name="Sun H."/>
            <person name="Tritt A."/>
            <person name="Yoshinaga Y."/>
            <person name="Zwiers L.-H."/>
            <person name="Turgeon B."/>
            <person name="Goodwin S."/>
            <person name="Spatafora J."/>
            <person name="Crous P."/>
            <person name="Grigoriev I."/>
        </authorList>
    </citation>
    <scope>NUCLEOTIDE SEQUENCE</scope>
    <source>
        <strain evidence="6">CBS 113979</strain>
    </source>
</reference>
<evidence type="ECO:0000313" key="6">
    <source>
        <dbReference type="EMBL" id="KAF1981499.1"/>
    </source>
</evidence>
<dbReference type="Proteomes" id="UP000800041">
    <property type="component" value="Unassembled WGS sequence"/>
</dbReference>
<dbReference type="InterPro" id="IPR051654">
    <property type="entry name" value="Meroterpenoid_MTases"/>
</dbReference>
<comment type="similarity">
    <text evidence="4">Belongs to the class I-like SAM-binding methyltransferase superfamily.</text>
</comment>
<gene>
    <name evidence="6" type="ORF">K402DRAFT_398481</name>
</gene>
<dbReference type="InterPro" id="IPR041698">
    <property type="entry name" value="Methyltransf_25"/>
</dbReference>
<accession>A0A6G1GL64</accession>
<dbReference type="EMBL" id="ML977198">
    <property type="protein sequence ID" value="KAF1981499.1"/>
    <property type="molecule type" value="Genomic_DNA"/>
</dbReference>
<evidence type="ECO:0000313" key="7">
    <source>
        <dbReference type="Proteomes" id="UP000800041"/>
    </source>
</evidence>
<protein>
    <submittedName>
        <fullName evidence="6">Methyltransferase domain-containing protein</fullName>
    </submittedName>
</protein>
<dbReference type="InterPro" id="IPR029063">
    <property type="entry name" value="SAM-dependent_MTases_sf"/>
</dbReference>
<comment type="pathway">
    <text evidence="1">Secondary metabolite biosynthesis.</text>
</comment>
<dbReference type="OrthoDB" id="2094832at2759"/>
<name>A0A6G1GL64_9PEZI</name>
<keyword evidence="6" id="KW-0489">Methyltransferase</keyword>
<evidence type="ECO:0000256" key="4">
    <source>
        <dbReference type="ARBA" id="ARBA00038314"/>
    </source>
</evidence>
<dbReference type="PANTHER" id="PTHR35897:SF1">
    <property type="entry name" value="METHYLTRANSFERASE AUSD"/>
    <property type="match status" value="1"/>
</dbReference>
<sequence>MSSTTPQNSWSTHPNHSTTVPWYDATPHTIPPSAHHLLETYSHIPSPSILSHILAVRDRAWKICPYPCIGQFRFLDLSMESVDEYAEILSRLKTGDETLLDLGCCVGQEVRKLVSDGAASGRIWGCDVQTEFVELGYDLFRDRVTLESTFITADIFSNDADSALVKARGTFDIVYTGSFFHLFSFTVQKVACAQTLKLLRRREGGGGGVKGGSMIVGRQVGSVKAREVPHKTNPEEGIMGQHDVESFTTMWEEVGREAGVELKVEARLKELEGTHSKFHDEEVRRIWFVVRVL</sequence>
<dbReference type="Pfam" id="PF13649">
    <property type="entry name" value="Methyltransf_25"/>
    <property type="match status" value="1"/>
</dbReference>
<keyword evidence="3" id="KW-0949">S-adenosyl-L-methionine</keyword>
<organism evidence="6 7">
    <name type="scientific">Aulographum hederae CBS 113979</name>
    <dbReference type="NCBI Taxonomy" id="1176131"/>
    <lineage>
        <taxon>Eukaryota</taxon>
        <taxon>Fungi</taxon>
        <taxon>Dikarya</taxon>
        <taxon>Ascomycota</taxon>
        <taxon>Pezizomycotina</taxon>
        <taxon>Dothideomycetes</taxon>
        <taxon>Pleosporomycetidae</taxon>
        <taxon>Aulographales</taxon>
        <taxon>Aulographaceae</taxon>
    </lineage>
</organism>
<dbReference type="SUPFAM" id="SSF53335">
    <property type="entry name" value="S-adenosyl-L-methionine-dependent methyltransferases"/>
    <property type="match status" value="1"/>
</dbReference>
<dbReference type="PANTHER" id="PTHR35897">
    <property type="entry name" value="METHYLTRANSFERASE AUSD"/>
    <property type="match status" value="1"/>
</dbReference>
<feature type="domain" description="Methyltransferase" evidence="5">
    <location>
        <begin position="100"/>
        <end position="200"/>
    </location>
</feature>
<evidence type="ECO:0000256" key="3">
    <source>
        <dbReference type="ARBA" id="ARBA00022691"/>
    </source>
</evidence>
<keyword evidence="2 6" id="KW-0808">Transferase</keyword>
<dbReference type="GO" id="GO:0008168">
    <property type="term" value="F:methyltransferase activity"/>
    <property type="evidence" value="ECO:0007669"/>
    <property type="project" value="UniProtKB-KW"/>
</dbReference>
<dbReference type="GO" id="GO:0032259">
    <property type="term" value="P:methylation"/>
    <property type="evidence" value="ECO:0007669"/>
    <property type="project" value="UniProtKB-KW"/>
</dbReference>
<dbReference type="Gene3D" id="3.40.50.150">
    <property type="entry name" value="Vaccinia Virus protein VP39"/>
    <property type="match status" value="1"/>
</dbReference>
<dbReference type="AlphaFoldDB" id="A0A6G1GL64"/>
<evidence type="ECO:0000256" key="2">
    <source>
        <dbReference type="ARBA" id="ARBA00022679"/>
    </source>
</evidence>